<dbReference type="EMBL" id="KN837317">
    <property type="protein sequence ID" value="KIJ28051.1"/>
    <property type="molecule type" value="Genomic_DNA"/>
</dbReference>
<accession>A0A0C9URR1</accession>
<feature type="compositionally biased region" description="Basic and acidic residues" evidence="2">
    <location>
        <begin position="128"/>
        <end position="141"/>
    </location>
</feature>
<feature type="coiled-coil region" evidence="1">
    <location>
        <begin position="225"/>
        <end position="252"/>
    </location>
</feature>
<evidence type="ECO:0000256" key="1">
    <source>
        <dbReference type="SAM" id="Coils"/>
    </source>
</evidence>
<dbReference type="Proteomes" id="UP000054279">
    <property type="component" value="Unassembled WGS sequence"/>
</dbReference>
<sequence>MDRYWTNILQRQFLLPLLIHYQQLKAPDPHANVEEFLERTEEAWFKRFPERLALFGMKDNDSWKAVDEKPTVDEAERYPDTKIDDLSIAQHKELKQAIKVRSIQLEGWFKNHRNDNPDQFAAKCEQDLTKQKKQRGKENACARKSRKSSGMQGGLAMVAEAIPIKRIVAPRHIDIYMTMFPRCWNSQYEEVWAVKKASGETVYAIQVIREVCADCWQNEKDLEVIAAVNQAVKEGQQEADRMRQDIKAAKQKETGGYFMLIWGGPLPEHGGELKTLIGCGGAKVNGMNFREWKADFKSTISADFASYLREIYSENVQNARRLEMDGVSQNPVSPPGAVGNEGASAIHSPTIIDTTSIVHPPTIVPTIVHAATAIDGNIPTGGCHSSPTEPVTPSHRVDKVQPSLDTGGEAREGGGSEDAMEVEDAQPSDGTNTGIASLNGSPTRTIVKSWVSMEAMMGFPESIGKDRKHRLPAGSRPMFMTKWIGKGRPMGDLAGLAGNYDAKELGSEWESWWMDIQPQWLHEGTEQPTKDPWINIRKGGVNGIANLLVLLWWWRSKAKGNELRRWKRKVSDVTDVLTKATKEQDTTASMNNTSQKRKRGAPETSSKDMEENVPKRLRAHMKHGKNSAQYTLGWNDIDHDRTGWSAFWVMFSQVDRTLCSYIIDAQFALERH</sequence>
<keyword evidence="1" id="KW-0175">Coiled coil</keyword>
<evidence type="ECO:0000256" key="2">
    <source>
        <dbReference type="SAM" id="MobiDB-lite"/>
    </source>
</evidence>
<feature type="compositionally biased region" description="Polar residues" evidence="2">
    <location>
        <begin position="428"/>
        <end position="441"/>
    </location>
</feature>
<feature type="region of interest" description="Disordered" evidence="2">
    <location>
        <begin position="378"/>
        <end position="441"/>
    </location>
</feature>
<organism evidence="3 4">
    <name type="scientific">Sphaerobolus stellatus (strain SS14)</name>
    <dbReference type="NCBI Taxonomy" id="990650"/>
    <lineage>
        <taxon>Eukaryota</taxon>
        <taxon>Fungi</taxon>
        <taxon>Dikarya</taxon>
        <taxon>Basidiomycota</taxon>
        <taxon>Agaricomycotina</taxon>
        <taxon>Agaricomycetes</taxon>
        <taxon>Phallomycetidae</taxon>
        <taxon>Geastrales</taxon>
        <taxon>Sphaerobolaceae</taxon>
        <taxon>Sphaerobolus</taxon>
    </lineage>
</organism>
<gene>
    <name evidence="3" type="ORF">M422DRAFT_54788</name>
</gene>
<dbReference type="HOGENOM" id="CLU_388908_0_0_1"/>
<feature type="region of interest" description="Disordered" evidence="2">
    <location>
        <begin position="581"/>
        <end position="611"/>
    </location>
</feature>
<protein>
    <submittedName>
        <fullName evidence="3">Uncharacterized protein</fullName>
    </submittedName>
</protein>
<feature type="region of interest" description="Disordered" evidence="2">
    <location>
        <begin position="128"/>
        <end position="148"/>
    </location>
</feature>
<dbReference type="AlphaFoldDB" id="A0A0C9URR1"/>
<proteinExistence type="predicted"/>
<evidence type="ECO:0000313" key="3">
    <source>
        <dbReference type="EMBL" id="KIJ28051.1"/>
    </source>
</evidence>
<dbReference type="OrthoDB" id="3066350at2759"/>
<keyword evidence="4" id="KW-1185">Reference proteome</keyword>
<name>A0A0C9URR1_SPHS4</name>
<reference evidence="3 4" key="1">
    <citation type="submission" date="2014-06" db="EMBL/GenBank/DDBJ databases">
        <title>Evolutionary Origins and Diversification of the Mycorrhizal Mutualists.</title>
        <authorList>
            <consortium name="DOE Joint Genome Institute"/>
            <consortium name="Mycorrhizal Genomics Consortium"/>
            <person name="Kohler A."/>
            <person name="Kuo A."/>
            <person name="Nagy L.G."/>
            <person name="Floudas D."/>
            <person name="Copeland A."/>
            <person name="Barry K.W."/>
            <person name="Cichocki N."/>
            <person name="Veneault-Fourrey C."/>
            <person name="LaButti K."/>
            <person name="Lindquist E.A."/>
            <person name="Lipzen A."/>
            <person name="Lundell T."/>
            <person name="Morin E."/>
            <person name="Murat C."/>
            <person name="Riley R."/>
            <person name="Ohm R."/>
            <person name="Sun H."/>
            <person name="Tunlid A."/>
            <person name="Henrissat B."/>
            <person name="Grigoriev I.V."/>
            <person name="Hibbett D.S."/>
            <person name="Martin F."/>
        </authorList>
    </citation>
    <scope>NUCLEOTIDE SEQUENCE [LARGE SCALE GENOMIC DNA]</scope>
    <source>
        <strain evidence="3 4">SS14</strain>
    </source>
</reference>
<evidence type="ECO:0000313" key="4">
    <source>
        <dbReference type="Proteomes" id="UP000054279"/>
    </source>
</evidence>